<dbReference type="OrthoDB" id="9857701at2"/>
<organism evidence="2 3">
    <name type="scientific">Cephaloticoccus primus</name>
    <dbReference type="NCBI Taxonomy" id="1548207"/>
    <lineage>
        <taxon>Bacteria</taxon>
        <taxon>Pseudomonadati</taxon>
        <taxon>Verrucomicrobiota</taxon>
        <taxon>Opitutia</taxon>
        <taxon>Opitutales</taxon>
        <taxon>Opitutaceae</taxon>
        <taxon>Cephaloticoccus</taxon>
    </lineage>
</organism>
<dbReference type="AlphaFoldDB" id="A0A139SJP8"/>
<evidence type="ECO:0000256" key="1">
    <source>
        <dbReference type="SAM" id="Phobius"/>
    </source>
</evidence>
<accession>A0A139SJP8</accession>
<name>A0A139SJP8_9BACT</name>
<feature type="transmembrane region" description="Helical" evidence="1">
    <location>
        <begin position="51"/>
        <end position="74"/>
    </location>
</feature>
<reference evidence="3" key="1">
    <citation type="submission" date="2016-02" db="EMBL/GenBank/DDBJ databases">
        <authorList>
            <person name="Sanders J.G."/>
            <person name="Lin J.Y."/>
            <person name="Wertz J.T."/>
            <person name="Russell J.A."/>
            <person name="Moreau C.S."/>
            <person name="Powell S."/>
        </authorList>
    </citation>
    <scope>NUCLEOTIDE SEQUENCE [LARGE SCALE GENOMIC DNA]</scope>
    <source>
        <strain evidence="3">CAG34</strain>
    </source>
</reference>
<dbReference type="RefSeq" id="WP_068630878.1">
    <property type="nucleotide sequence ID" value="NZ_LSZQ01000056.1"/>
</dbReference>
<sequence length="225" mass="24921">MPDKKQTSGLLDSLEQDLTQQVQEDAAEESRTLRELLVDPVPETTPVFERAIVMTVGFLLLAGFLVVGLSFTAGRLLDPEDVVSKGATLGVLALELAVLAFIAHKLFKLWSNYKNPLYTLSLAGVQFRGRDEPLPWTLIDDYLVHTSSYNGFTVSVYTKFTLAPDSGFEWPQVKTYGLKYRPKKNLIVAGGLGSSPRPSKLAKIIGRYREQAYARARLAELGENV</sequence>
<keyword evidence="1" id="KW-0812">Transmembrane</keyword>
<evidence type="ECO:0000313" key="3">
    <source>
        <dbReference type="Proteomes" id="UP000070058"/>
    </source>
</evidence>
<comment type="caution">
    <text evidence="2">The sequence shown here is derived from an EMBL/GenBank/DDBJ whole genome shotgun (WGS) entry which is preliminary data.</text>
</comment>
<dbReference type="EMBL" id="LSZQ01000056">
    <property type="protein sequence ID" value="KXU34779.1"/>
    <property type="molecule type" value="Genomic_DNA"/>
</dbReference>
<keyword evidence="1" id="KW-1133">Transmembrane helix</keyword>
<evidence type="ECO:0000313" key="2">
    <source>
        <dbReference type="EMBL" id="KXU34779.1"/>
    </source>
</evidence>
<gene>
    <name evidence="2" type="ORF">AXK11_00730</name>
</gene>
<proteinExistence type="predicted"/>
<protein>
    <submittedName>
        <fullName evidence="2">Uncharacterized protein</fullName>
    </submittedName>
</protein>
<feature type="transmembrane region" description="Helical" evidence="1">
    <location>
        <begin position="86"/>
        <end position="107"/>
    </location>
</feature>
<dbReference type="Proteomes" id="UP000070058">
    <property type="component" value="Unassembled WGS sequence"/>
</dbReference>
<keyword evidence="1" id="KW-0472">Membrane</keyword>
<keyword evidence="3" id="KW-1185">Reference proteome</keyword>